<reference evidence="1 2" key="1">
    <citation type="journal article" date="2024" name="BMC Genomics">
        <title>Genome assembly of redclaw crayfish (Cherax quadricarinatus) provides insights into its immune adaptation and hypoxia tolerance.</title>
        <authorList>
            <person name="Liu Z."/>
            <person name="Zheng J."/>
            <person name="Li H."/>
            <person name="Fang K."/>
            <person name="Wang S."/>
            <person name="He J."/>
            <person name="Zhou D."/>
            <person name="Weng S."/>
            <person name="Chi M."/>
            <person name="Gu Z."/>
            <person name="He J."/>
            <person name="Li F."/>
            <person name="Wang M."/>
        </authorList>
    </citation>
    <scope>NUCLEOTIDE SEQUENCE [LARGE SCALE GENOMIC DNA]</scope>
    <source>
        <strain evidence="1">ZL_2023a</strain>
    </source>
</reference>
<sequence length="423" mass="47990">MSKSMLISSLVISQANRELVGPGKFHHYQSNSPAAKRQEGIQTTCLYSCHCTKSYFPKTLETDRLHISNYSSTNYFSKKRTQFLKKSSSPLLEIKMETSILFTSSQSKKMKLLMSSFADFPCKVISKTHTSNKESILGRQSNEIFCTDTLHQIIEVESKTKENNMEKNILSYIKGKQKALNIKLINIFRNKTNLDQKIKPFPKNFHFNNIVYATPPINMEVLEFKTVNLKVSIDSVLNTKHNRDEHCSTCGTAGNLISSGEQLEIFTTYTSLDFPEPFTRSISLHCLLGEKCIKKLTDYFLSTNEAKVSVASTNPPDVIPEPRTKFSGANRFKYNTLENELFISLYIDHNSVWATHQILSSASPSHFPEPKTYFPKVDAQLYDTKAPESVTLESSLRSFPDATLSNTEIHAPMTTSWQHLTCI</sequence>
<evidence type="ECO:0000313" key="2">
    <source>
        <dbReference type="Proteomes" id="UP001445076"/>
    </source>
</evidence>
<keyword evidence="2" id="KW-1185">Reference proteome</keyword>
<accession>A0AAW0Y8R8</accession>
<name>A0AAW0Y8R8_CHEQU</name>
<organism evidence="1 2">
    <name type="scientific">Cherax quadricarinatus</name>
    <name type="common">Australian red claw crayfish</name>
    <dbReference type="NCBI Taxonomy" id="27406"/>
    <lineage>
        <taxon>Eukaryota</taxon>
        <taxon>Metazoa</taxon>
        <taxon>Ecdysozoa</taxon>
        <taxon>Arthropoda</taxon>
        <taxon>Crustacea</taxon>
        <taxon>Multicrustacea</taxon>
        <taxon>Malacostraca</taxon>
        <taxon>Eumalacostraca</taxon>
        <taxon>Eucarida</taxon>
        <taxon>Decapoda</taxon>
        <taxon>Pleocyemata</taxon>
        <taxon>Astacidea</taxon>
        <taxon>Parastacoidea</taxon>
        <taxon>Parastacidae</taxon>
        <taxon>Cherax</taxon>
    </lineage>
</organism>
<comment type="caution">
    <text evidence="1">The sequence shown here is derived from an EMBL/GenBank/DDBJ whole genome shotgun (WGS) entry which is preliminary data.</text>
</comment>
<dbReference type="Proteomes" id="UP001445076">
    <property type="component" value="Unassembled WGS sequence"/>
</dbReference>
<evidence type="ECO:0000313" key="1">
    <source>
        <dbReference type="EMBL" id="KAK8752377.1"/>
    </source>
</evidence>
<proteinExistence type="predicted"/>
<dbReference type="AlphaFoldDB" id="A0AAW0Y8R8"/>
<protein>
    <submittedName>
        <fullName evidence="1">Uncharacterized protein</fullName>
    </submittedName>
</protein>
<gene>
    <name evidence="1" type="ORF">OTU49_005173</name>
</gene>
<dbReference type="EMBL" id="JARKIK010000004">
    <property type="protein sequence ID" value="KAK8752377.1"/>
    <property type="molecule type" value="Genomic_DNA"/>
</dbReference>